<evidence type="ECO:0000256" key="1">
    <source>
        <dbReference type="SAM" id="MobiDB-lite"/>
    </source>
</evidence>
<accession>A0A8J2KDQ0</accession>
<feature type="non-terminal residue" evidence="2">
    <location>
        <position position="1"/>
    </location>
</feature>
<dbReference type="Proteomes" id="UP000708208">
    <property type="component" value="Unassembled WGS sequence"/>
</dbReference>
<sequence length="278" mass="31055">MQSTHLGILYILHKFSERCPLEELRMAASLLKGFDRDCEPVLKKSPQPFEESNVNCQRSSVVSDLRPNDFPEQEKSPDREVKAESVLLKERRKAGRPRKLPTPHKPVKKLQKTRTVSKGQRVVVRDEPSLLIDLPSGDRNNGDVDKNQPVLQEESSGNESCHNLETGELQPVGMGSFKVPDKPVQKLKKLGKGPKTKEEKHETSGLKMPVLDVITSPRILNGNSDSKSPERQNGFTNRNPTGVPKPKVQSKKKSLVDAPLILPEKTGKGSKQLSKKQR</sequence>
<protein>
    <submittedName>
        <fullName evidence="2">Uncharacterized protein</fullName>
    </submittedName>
</protein>
<feature type="compositionally biased region" description="Basic and acidic residues" evidence="1">
    <location>
        <begin position="66"/>
        <end position="89"/>
    </location>
</feature>
<feature type="compositionally biased region" description="Polar residues" evidence="1">
    <location>
        <begin position="149"/>
        <end position="163"/>
    </location>
</feature>
<evidence type="ECO:0000313" key="3">
    <source>
        <dbReference type="Proteomes" id="UP000708208"/>
    </source>
</evidence>
<feature type="region of interest" description="Disordered" evidence="1">
    <location>
        <begin position="44"/>
        <end position="278"/>
    </location>
</feature>
<feature type="compositionally biased region" description="Polar residues" evidence="1">
    <location>
        <begin position="50"/>
        <end position="62"/>
    </location>
</feature>
<feature type="compositionally biased region" description="Basic and acidic residues" evidence="1">
    <location>
        <begin position="195"/>
        <end position="204"/>
    </location>
</feature>
<evidence type="ECO:0000313" key="2">
    <source>
        <dbReference type="EMBL" id="CAG7734632.1"/>
    </source>
</evidence>
<feature type="compositionally biased region" description="Polar residues" evidence="1">
    <location>
        <begin position="221"/>
        <end position="240"/>
    </location>
</feature>
<dbReference type="EMBL" id="CAJVCH010273265">
    <property type="protein sequence ID" value="CAG7734632.1"/>
    <property type="molecule type" value="Genomic_DNA"/>
</dbReference>
<proteinExistence type="predicted"/>
<organism evidence="2 3">
    <name type="scientific">Allacma fusca</name>
    <dbReference type="NCBI Taxonomy" id="39272"/>
    <lineage>
        <taxon>Eukaryota</taxon>
        <taxon>Metazoa</taxon>
        <taxon>Ecdysozoa</taxon>
        <taxon>Arthropoda</taxon>
        <taxon>Hexapoda</taxon>
        <taxon>Collembola</taxon>
        <taxon>Symphypleona</taxon>
        <taxon>Sminthuridae</taxon>
        <taxon>Allacma</taxon>
    </lineage>
</organism>
<keyword evidence="3" id="KW-1185">Reference proteome</keyword>
<gene>
    <name evidence="2" type="ORF">AFUS01_LOCUS23010</name>
</gene>
<feature type="compositionally biased region" description="Basic residues" evidence="1">
    <location>
        <begin position="90"/>
        <end position="112"/>
    </location>
</feature>
<feature type="compositionally biased region" description="Basic residues" evidence="1">
    <location>
        <begin position="185"/>
        <end position="194"/>
    </location>
</feature>
<name>A0A8J2KDQ0_9HEXA</name>
<reference evidence="2" key="1">
    <citation type="submission" date="2021-06" db="EMBL/GenBank/DDBJ databases">
        <authorList>
            <person name="Hodson N. C."/>
            <person name="Mongue J. A."/>
            <person name="Jaron S. K."/>
        </authorList>
    </citation>
    <scope>NUCLEOTIDE SEQUENCE</scope>
</reference>
<comment type="caution">
    <text evidence="2">The sequence shown here is derived from an EMBL/GenBank/DDBJ whole genome shotgun (WGS) entry which is preliminary data.</text>
</comment>
<dbReference type="AlphaFoldDB" id="A0A8J2KDQ0"/>